<organism evidence="2 3">
    <name type="scientific">Rhipicephalus microplus</name>
    <name type="common">Cattle tick</name>
    <name type="synonym">Boophilus microplus</name>
    <dbReference type="NCBI Taxonomy" id="6941"/>
    <lineage>
        <taxon>Eukaryota</taxon>
        <taxon>Metazoa</taxon>
        <taxon>Ecdysozoa</taxon>
        <taxon>Arthropoda</taxon>
        <taxon>Chelicerata</taxon>
        <taxon>Arachnida</taxon>
        <taxon>Acari</taxon>
        <taxon>Parasitiformes</taxon>
        <taxon>Ixodida</taxon>
        <taxon>Ixodoidea</taxon>
        <taxon>Ixodidae</taxon>
        <taxon>Rhipicephalinae</taxon>
        <taxon>Rhipicephalus</taxon>
        <taxon>Boophilus</taxon>
    </lineage>
</organism>
<reference evidence="2" key="1">
    <citation type="journal article" date="2020" name="Cell">
        <title>Large-Scale Comparative Analyses of Tick Genomes Elucidate Their Genetic Diversity and Vector Capacities.</title>
        <authorList>
            <consortium name="Tick Genome and Microbiome Consortium (TIGMIC)"/>
            <person name="Jia N."/>
            <person name="Wang J."/>
            <person name="Shi W."/>
            <person name="Du L."/>
            <person name="Sun Y."/>
            <person name="Zhan W."/>
            <person name="Jiang J.F."/>
            <person name="Wang Q."/>
            <person name="Zhang B."/>
            <person name="Ji P."/>
            <person name="Bell-Sakyi L."/>
            <person name="Cui X.M."/>
            <person name="Yuan T.T."/>
            <person name="Jiang B.G."/>
            <person name="Yang W.F."/>
            <person name="Lam T.T."/>
            <person name="Chang Q.C."/>
            <person name="Ding S.J."/>
            <person name="Wang X.J."/>
            <person name="Zhu J.G."/>
            <person name="Ruan X.D."/>
            <person name="Zhao L."/>
            <person name="Wei J.T."/>
            <person name="Ye R.Z."/>
            <person name="Que T.C."/>
            <person name="Du C.H."/>
            <person name="Zhou Y.H."/>
            <person name="Cheng J.X."/>
            <person name="Dai P.F."/>
            <person name="Guo W.B."/>
            <person name="Han X.H."/>
            <person name="Huang E.J."/>
            <person name="Li L.F."/>
            <person name="Wei W."/>
            <person name="Gao Y.C."/>
            <person name="Liu J.Z."/>
            <person name="Shao H.Z."/>
            <person name="Wang X."/>
            <person name="Wang C.C."/>
            <person name="Yang T.C."/>
            <person name="Huo Q.B."/>
            <person name="Li W."/>
            <person name="Chen H.Y."/>
            <person name="Chen S.E."/>
            <person name="Zhou L.G."/>
            <person name="Ni X.B."/>
            <person name="Tian J.H."/>
            <person name="Sheng Y."/>
            <person name="Liu T."/>
            <person name="Pan Y.S."/>
            <person name="Xia L.Y."/>
            <person name="Li J."/>
            <person name="Zhao F."/>
            <person name="Cao W.C."/>
        </authorList>
    </citation>
    <scope>NUCLEOTIDE SEQUENCE</scope>
    <source>
        <strain evidence="2">Rmic-2018</strain>
    </source>
</reference>
<dbReference type="AlphaFoldDB" id="A0A9J6EVG4"/>
<reference evidence="2" key="2">
    <citation type="submission" date="2021-09" db="EMBL/GenBank/DDBJ databases">
        <authorList>
            <person name="Jia N."/>
            <person name="Wang J."/>
            <person name="Shi W."/>
            <person name="Du L."/>
            <person name="Sun Y."/>
            <person name="Zhan W."/>
            <person name="Jiang J."/>
            <person name="Wang Q."/>
            <person name="Zhang B."/>
            <person name="Ji P."/>
            <person name="Sakyi L.B."/>
            <person name="Cui X."/>
            <person name="Yuan T."/>
            <person name="Jiang B."/>
            <person name="Yang W."/>
            <person name="Lam T.T.-Y."/>
            <person name="Chang Q."/>
            <person name="Ding S."/>
            <person name="Wang X."/>
            <person name="Zhu J."/>
            <person name="Ruan X."/>
            <person name="Zhao L."/>
            <person name="Wei J."/>
            <person name="Que T."/>
            <person name="Du C."/>
            <person name="Cheng J."/>
            <person name="Dai P."/>
            <person name="Han X."/>
            <person name="Huang E."/>
            <person name="Gao Y."/>
            <person name="Liu J."/>
            <person name="Shao H."/>
            <person name="Ye R."/>
            <person name="Li L."/>
            <person name="Wei W."/>
            <person name="Wang X."/>
            <person name="Wang C."/>
            <person name="Huo Q."/>
            <person name="Li W."/>
            <person name="Guo W."/>
            <person name="Chen H."/>
            <person name="Chen S."/>
            <person name="Zhou L."/>
            <person name="Zhou L."/>
            <person name="Ni X."/>
            <person name="Tian J."/>
            <person name="Zhou Y."/>
            <person name="Sheng Y."/>
            <person name="Liu T."/>
            <person name="Pan Y."/>
            <person name="Xia L."/>
            <person name="Li J."/>
            <person name="Zhao F."/>
            <person name="Cao W."/>
        </authorList>
    </citation>
    <scope>NUCLEOTIDE SEQUENCE</scope>
    <source>
        <strain evidence="2">Rmic-2018</strain>
        <tissue evidence="2">Larvae</tissue>
    </source>
</reference>
<evidence type="ECO:0000313" key="2">
    <source>
        <dbReference type="EMBL" id="KAH8038318.1"/>
    </source>
</evidence>
<dbReference type="Proteomes" id="UP000821866">
    <property type="component" value="Chromosome 1"/>
</dbReference>
<dbReference type="GO" id="GO:0003676">
    <property type="term" value="F:nucleic acid binding"/>
    <property type="evidence" value="ECO:0007669"/>
    <property type="project" value="InterPro"/>
</dbReference>
<dbReference type="EMBL" id="JABSTU010000001">
    <property type="protein sequence ID" value="KAH8038318.1"/>
    <property type="molecule type" value="Genomic_DNA"/>
</dbReference>
<protein>
    <recommendedName>
        <fullName evidence="1">DDE-1 domain-containing protein</fullName>
    </recommendedName>
</protein>
<dbReference type="InterPro" id="IPR004875">
    <property type="entry name" value="DDE_SF_endonuclease_dom"/>
</dbReference>
<comment type="caution">
    <text evidence="2">The sequence shown here is derived from an EMBL/GenBank/DDBJ whole genome shotgun (WGS) entry which is preliminary data.</text>
</comment>
<proteinExistence type="predicted"/>
<evidence type="ECO:0000259" key="1">
    <source>
        <dbReference type="Pfam" id="PF03184"/>
    </source>
</evidence>
<dbReference type="Pfam" id="PF03184">
    <property type="entry name" value="DDE_1"/>
    <property type="match status" value="1"/>
</dbReference>
<feature type="domain" description="DDE-1" evidence="1">
    <location>
        <begin position="3"/>
        <end position="107"/>
    </location>
</feature>
<gene>
    <name evidence="2" type="ORF">HPB51_001101</name>
</gene>
<accession>A0A9J6EVG4</accession>
<name>A0A9J6EVG4_RHIMP</name>
<sequence length="336" mass="37860">MASDKLQKWLARVWGPNSDDVRQLLVRNQTPIHKTQAAKNAIAERDRDVVYLPASCTSLLQPADVFWNRPFKANLQRSWEMFTRKDERTPKGNLWKPPRQDALNFVINETIKFSVSRSSLLQTSRTTAAPTLERKASTIHHFNTGGISKTQAACLETTAVPKPTVPLEGNASELKVAVRILCRGGLYAQKYSTTVLWHSINSHNPACNDTSYFALAELGSLNRQSENSEIREMRSGFANDNTCTVHGSSRFFNNKKKHNLKVIIRADLGRAVLVISITQNFHLNFHHRIIATTLASIRPRLIRTDSPASCTYLYASVCLDFNMNVFKLALCEYLNA</sequence>
<evidence type="ECO:0000313" key="3">
    <source>
        <dbReference type="Proteomes" id="UP000821866"/>
    </source>
</evidence>
<dbReference type="VEuPathDB" id="VectorBase:LOC119161382"/>
<keyword evidence="3" id="KW-1185">Reference proteome</keyword>